<dbReference type="SUPFAM" id="SSF51735">
    <property type="entry name" value="NAD(P)-binding Rossmann-fold domains"/>
    <property type="match status" value="1"/>
</dbReference>
<name>A0A6P4YUH1_BRABE</name>
<dbReference type="Pfam" id="PF22725">
    <property type="entry name" value="GFO_IDH_MocA_C3"/>
    <property type="match status" value="1"/>
</dbReference>
<comment type="similarity">
    <text evidence="1">Belongs to the Gfo/Idh/MocA family.</text>
</comment>
<dbReference type="KEGG" id="bbel:109470789"/>
<dbReference type="GeneID" id="109470789"/>
<dbReference type="Gene3D" id="3.30.360.10">
    <property type="entry name" value="Dihydrodipicolinate Reductase, domain 2"/>
    <property type="match status" value="1"/>
</dbReference>
<dbReference type="InterPro" id="IPR055170">
    <property type="entry name" value="GFO_IDH_MocA-like_dom"/>
</dbReference>
<dbReference type="InterPro" id="IPR000683">
    <property type="entry name" value="Gfo/Idh/MocA-like_OxRdtase_N"/>
</dbReference>
<accession>A0A6P4YUH1</accession>
<feature type="domain" description="GFO/IDH/MocA-like oxidoreductase" evidence="3">
    <location>
        <begin position="135"/>
        <end position="211"/>
    </location>
</feature>
<proteinExistence type="inferred from homology"/>
<gene>
    <name evidence="5" type="primary">LOC109470789</name>
</gene>
<reference evidence="5" key="1">
    <citation type="submission" date="2025-08" db="UniProtKB">
        <authorList>
            <consortium name="RefSeq"/>
        </authorList>
    </citation>
    <scope>IDENTIFICATION</scope>
    <source>
        <tissue evidence="5">Gonad</tissue>
    </source>
</reference>
<dbReference type="PANTHER" id="PTHR43377:SF2">
    <property type="entry name" value="BINDING ROSSMANN FOLD OXIDOREDUCTASE, PUTATIVE (AFU_ORTHOLOGUE AFUA_4G00560)-RELATED"/>
    <property type="match status" value="1"/>
</dbReference>
<dbReference type="InterPro" id="IPR036291">
    <property type="entry name" value="NAD(P)-bd_dom_sf"/>
</dbReference>
<evidence type="ECO:0000259" key="3">
    <source>
        <dbReference type="Pfam" id="PF22725"/>
    </source>
</evidence>
<keyword evidence="4" id="KW-1185">Reference proteome</keyword>
<dbReference type="OrthoDB" id="2129491at2759"/>
<dbReference type="SUPFAM" id="SSF55347">
    <property type="entry name" value="Glyceraldehyde-3-phosphate dehydrogenase-like, C-terminal domain"/>
    <property type="match status" value="1"/>
</dbReference>
<evidence type="ECO:0000259" key="2">
    <source>
        <dbReference type="Pfam" id="PF01408"/>
    </source>
</evidence>
<dbReference type="RefSeq" id="XP_019625429.1">
    <property type="nucleotide sequence ID" value="XM_019769870.1"/>
</dbReference>
<dbReference type="Proteomes" id="UP000515135">
    <property type="component" value="Unplaced"/>
</dbReference>
<dbReference type="PANTHER" id="PTHR43377">
    <property type="entry name" value="BILIVERDIN REDUCTASE A"/>
    <property type="match status" value="1"/>
</dbReference>
<organism evidence="4 5">
    <name type="scientific">Branchiostoma belcheri</name>
    <name type="common">Amphioxus</name>
    <dbReference type="NCBI Taxonomy" id="7741"/>
    <lineage>
        <taxon>Eukaryota</taxon>
        <taxon>Metazoa</taxon>
        <taxon>Chordata</taxon>
        <taxon>Cephalochordata</taxon>
        <taxon>Leptocardii</taxon>
        <taxon>Amphioxiformes</taxon>
        <taxon>Branchiostomatidae</taxon>
        <taxon>Branchiostoma</taxon>
    </lineage>
</organism>
<sequence length="427" mass="47548">MAPVRALIIGAGSRGYLYSRFSLDNSDRFQVVGVADPRLFRCQRLQQEYNIPEENVFSDWQEAAEREKFADCVVIATPDQLHKAPAVAFADRGYHILLEKPMAVTEEDCREIVAACERNNAILSVCHVLRYFPPVRKIKEIIDSGAIGDVVHIQHMEPVGFWHFAHSYVRGNWRNTAGSSFSLLAKSCHDVDLIRYWLSSARCVKVSSFGSLTHFTPENKPAGAASRCLDCQVENTCPYSAQKVYLKRLEQGRTGWPVSVVCPREPVDIESLTEALRTGPYGRCVYECDNDVVSNQVVNFQFDGGQTASFNMVAFTQEICERQTRISGTKGELRCSGPGPVFVYDFLTQTSTEHRCATAPSGRLGGMHGGADFFLIDAFVRAVQSGDRSDIFTGPRDTLQSHLLVFAAEQARLLDRVITVHPDGSYS</sequence>
<dbReference type="InterPro" id="IPR051450">
    <property type="entry name" value="Gfo/Idh/MocA_Oxidoreductases"/>
</dbReference>
<evidence type="ECO:0000313" key="4">
    <source>
        <dbReference type="Proteomes" id="UP000515135"/>
    </source>
</evidence>
<dbReference type="Pfam" id="PF01408">
    <property type="entry name" value="GFO_IDH_MocA"/>
    <property type="match status" value="1"/>
</dbReference>
<evidence type="ECO:0000256" key="1">
    <source>
        <dbReference type="ARBA" id="ARBA00010928"/>
    </source>
</evidence>
<protein>
    <submittedName>
        <fullName evidence="5">Trans-1,2-dihydrobenzene-1,2-diol dehydrogenase-like isoform X1</fullName>
    </submittedName>
</protein>
<feature type="domain" description="Gfo/Idh/MocA-like oxidoreductase N-terminal" evidence="2">
    <location>
        <begin position="5"/>
        <end position="126"/>
    </location>
</feature>
<dbReference type="GO" id="GO:0000166">
    <property type="term" value="F:nucleotide binding"/>
    <property type="evidence" value="ECO:0007669"/>
    <property type="project" value="InterPro"/>
</dbReference>
<evidence type="ECO:0000313" key="5">
    <source>
        <dbReference type="RefSeq" id="XP_019625429.1"/>
    </source>
</evidence>
<dbReference type="Gene3D" id="3.40.50.720">
    <property type="entry name" value="NAD(P)-binding Rossmann-like Domain"/>
    <property type="match status" value="1"/>
</dbReference>
<dbReference type="AlphaFoldDB" id="A0A6P4YUH1"/>